<dbReference type="PANTHER" id="PTHR43475:SF1">
    <property type="entry name" value="METHYLTHIORIBOSE-1-PHOSPHATE ISOMERASE"/>
    <property type="match status" value="1"/>
</dbReference>
<dbReference type="InterPro" id="IPR005251">
    <property type="entry name" value="IF-M1Pi"/>
</dbReference>
<dbReference type="InterPro" id="IPR000649">
    <property type="entry name" value="IF-2B-related"/>
</dbReference>
<keyword evidence="1 6" id="KW-0963">Cytoplasm</keyword>
<dbReference type="SUPFAM" id="SSF100950">
    <property type="entry name" value="NagB/RpiA/CoA transferase-like"/>
    <property type="match status" value="1"/>
</dbReference>
<evidence type="ECO:0000256" key="4">
    <source>
        <dbReference type="ARBA" id="ARBA00023235"/>
    </source>
</evidence>
<dbReference type="FunFam" id="3.40.50.10470:FF:000010">
    <property type="entry name" value="Methylthioribose-1-phosphate isomerase"/>
    <property type="match status" value="1"/>
</dbReference>
<keyword evidence="2 6" id="KW-0028">Amino-acid biosynthesis</keyword>
<comment type="subcellular location">
    <subcellularLocation>
        <location evidence="6">Cytoplasm</location>
    </subcellularLocation>
    <subcellularLocation>
        <location evidence="6">Nucleus</location>
    </subcellularLocation>
</comment>
<dbReference type="FunFam" id="1.20.120.420:FF:000003">
    <property type="entry name" value="Methylthioribose-1-phosphate isomerase"/>
    <property type="match status" value="1"/>
</dbReference>
<dbReference type="Gene3D" id="1.20.120.420">
    <property type="entry name" value="translation initiation factor eif-2b, domain 1"/>
    <property type="match status" value="1"/>
</dbReference>
<evidence type="ECO:0000256" key="1">
    <source>
        <dbReference type="ARBA" id="ARBA00022490"/>
    </source>
</evidence>
<comment type="function">
    <text evidence="6">Catalyzes the interconversion of methylthioribose-1-phosphate (MTR-1-P) into methylthioribulose-1-phosphate (MTRu-1-P).</text>
</comment>
<comment type="catalytic activity">
    <reaction evidence="6">
        <text>5-(methylsulfanyl)-alpha-D-ribose 1-phosphate = 5-(methylsulfanyl)-D-ribulose 1-phosphate</text>
        <dbReference type="Rhea" id="RHEA:19989"/>
        <dbReference type="ChEBI" id="CHEBI:58533"/>
        <dbReference type="ChEBI" id="CHEBI:58548"/>
        <dbReference type="EC" id="5.3.1.23"/>
    </reaction>
</comment>
<dbReference type="InterPro" id="IPR042529">
    <property type="entry name" value="IF_2B-like_C"/>
</dbReference>
<keyword evidence="4 6" id="KW-0413">Isomerase</keyword>
<evidence type="ECO:0000313" key="7">
    <source>
        <dbReference type="EMBL" id="PGH06579.1"/>
    </source>
</evidence>
<evidence type="ECO:0000256" key="3">
    <source>
        <dbReference type="ARBA" id="ARBA00023167"/>
    </source>
</evidence>
<dbReference type="GO" id="GO:0005737">
    <property type="term" value="C:cytoplasm"/>
    <property type="evidence" value="ECO:0007669"/>
    <property type="project" value="UniProtKB-SubCell"/>
</dbReference>
<name>A0A2B7XCD6_POLH7</name>
<feature type="active site" description="Proton donor" evidence="6">
    <location>
        <position position="256"/>
    </location>
</feature>
<accession>A0A2B7XCD6</accession>
<organism evidence="7 8">
    <name type="scientific">Polytolypa hystricis (strain UAMH7299)</name>
    <dbReference type="NCBI Taxonomy" id="1447883"/>
    <lineage>
        <taxon>Eukaryota</taxon>
        <taxon>Fungi</taxon>
        <taxon>Dikarya</taxon>
        <taxon>Ascomycota</taxon>
        <taxon>Pezizomycotina</taxon>
        <taxon>Eurotiomycetes</taxon>
        <taxon>Eurotiomycetidae</taxon>
        <taxon>Onygenales</taxon>
        <taxon>Onygenales incertae sedis</taxon>
        <taxon>Polytolypa</taxon>
    </lineage>
</organism>
<dbReference type="NCBIfam" id="NF004326">
    <property type="entry name" value="PRK05720.1"/>
    <property type="match status" value="1"/>
</dbReference>
<dbReference type="AlphaFoldDB" id="A0A2B7XCD6"/>
<dbReference type="PANTHER" id="PTHR43475">
    <property type="entry name" value="METHYLTHIORIBOSE-1-PHOSPHATE ISOMERASE"/>
    <property type="match status" value="1"/>
</dbReference>
<dbReference type="EMBL" id="PDNA01000177">
    <property type="protein sequence ID" value="PGH06579.1"/>
    <property type="molecule type" value="Genomic_DNA"/>
</dbReference>
<keyword evidence="8" id="KW-1185">Reference proteome</keyword>
<dbReference type="Proteomes" id="UP000224634">
    <property type="component" value="Unassembled WGS sequence"/>
</dbReference>
<evidence type="ECO:0000256" key="2">
    <source>
        <dbReference type="ARBA" id="ARBA00022605"/>
    </source>
</evidence>
<dbReference type="GO" id="GO:0019509">
    <property type="term" value="P:L-methionine salvage from methylthioadenosine"/>
    <property type="evidence" value="ECO:0007669"/>
    <property type="project" value="UniProtKB-UniRule"/>
</dbReference>
<comment type="similarity">
    <text evidence="6">Belongs to the eIF-2B alpha/beta/delta subunits family. MtnA subfamily.</text>
</comment>
<reference evidence="7 8" key="1">
    <citation type="submission" date="2017-10" db="EMBL/GenBank/DDBJ databases">
        <title>Comparative genomics in systemic dimorphic fungi from Ajellomycetaceae.</title>
        <authorList>
            <person name="Munoz J.F."/>
            <person name="Mcewen J.G."/>
            <person name="Clay O.K."/>
            <person name="Cuomo C.A."/>
        </authorList>
    </citation>
    <scope>NUCLEOTIDE SEQUENCE [LARGE SCALE GENOMIC DNA]</scope>
    <source>
        <strain evidence="7 8">UAMH7299</strain>
    </source>
</reference>
<dbReference type="NCBIfam" id="TIGR00512">
    <property type="entry name" value="salvage_mtnA"/>
    <property type="match status" value="1"/>
</dbReference>
<dbReference type="GO" id="GO:0005634">
    <property type="term" value="C:nucleus"/>
    <property type="evidence" value="ECO:0007669"/>
    <property type="project" value="UniProtKB-SubCell"/>
</dbReference>
<dbReference type="InterPro" id="IPR037171">
    <property type="entry name" value="NagB/RpiA_transferase-like"/>
</dbReference>
<dbReference type="UniPathway" id="UPA00904">
    <property type="reaction ID" value="UER00874"/>
</dbReference>
<dbReference type="STRING" id="1447883.A0A2B7XCD6"/>
<evidence type="ECO:0000313" key="8">
    <source>
        <dbReference type="Proteomes" id="UP000224634"/>
    </source>
</evidence>
<proteinExistence type="inferred from homology"/>
<dbReference type="InterPro" id="IPR011559">
    <property type="entry name" value="Initiation_fac_2B_a/b/d"/>
</dbReference>
<dbReference type="Gene3D" id="3.40.50.10470">
    <property type="entry name" value="Translation initiation factor eif-2b, domain 2"/>
    <property type="match status" value="1"/>
</dbReference>
<dbReference type="InterPro" id="IPR027363">
    <property type="entry name" value="M1Pi_N"/>
</dbReference>
<evidence type="ECO:0000256" key="6">
    <source>
        <dbReference type="HAMAP-Rule" id="MF_03119"/>
    </source>
</evidence>
<dbReference type="NCBIfam" id="TIGR00524">
    <property type="entry name" value="eIF-2B_rel"/>
    <property type="match status" value="1"/>
</dbReference>
<sequence>MSLRAIKYHTGHLEVLDQLQIPYVETYNQVRSAEDAWHAIKEMRVRGAPAIAIVAALSLAVELHDLMQRGKLSSAAEEVEVYIEEKLNYLVSSRPTAVNLSDAASKLRNLVRARIQLIGTTGEEVARDIIQAAEQMLLDDVEDNRSIGHFGAKWIKENTPLAQAGKKGAVLTHCNTGSLATAGYGTALGVIRSLYENDDLEHAYCTETRPYNQGSRLTAFELVHDKIPATLITDSMAAALLARKSANVSAIVVGADRVAANGDTANKIGTYALAVLAKYHGVKFLVAAPRTTIDLNTKSGEEIIIEERPKSEVTKIRGPREGGDGTGALCMETINVAANGIDVWNPAFDVTPASLIDGIITEVGVAEKDENGAFHLEPLFERRLVLGGFGLFDGCEECFDLLFEAGEVVLKG</sequence>
<keyword evidence="3 6" id="KW-0486">Methionine biosynthesis</keyword>
<dbReference type="EC" id="5.3.1.23" evidence="6"/>
<protein>
    <recommendedName>
        <fullName evidence="6">Methylthioribose-1-phosphate isomerase</fullName>
        <shortName evidence="6">M1Pi</shortName>
        <shortName evidence="6">MTR-1-P isomerase</shortName>
        <ecNumber evidence="6">5.3.1.23</ecNumber>
    </recommendedName>
    <alternativeName>
        <fullName evidence="6">S-methyl-5-thioribose-1-phosphate isomerase</fullName>
    </alternativeName>
    <alternativeName>
        <fullName evidence="6">Translation initiation factor eIF-2B subunit alpha/beta/delta-like protein</fullName>
    </alternativeName>
</protein>
<evidence type="ECO:0000256" key="5">
    <source>
        <dbReference type="ARBA" id="ARBA00023242"/>
    </source>
</evidence>
<dbReference type="OrthoDB" id="2461at2759"/>
<gene>
    <name evidence="6" type="primary">MRI1</name>
    <name evidence="7" type="ORF">AJ80_08138</name>
</gene>
<dbReference type="Pfam" id="PF01008">
    <property type="entry name" value="IF-2B"/>
    <property type="match status" value="1"/>
</dbReference>
<comment type="pathway">
    <text evidence="6">Amino-acid biosynthesis; L-methionine biosynthesis via salvage pathway; L-methionine from S-methyl-5-thio-alpha-D-ribose 1-phosphate: step 1/6.</text>
</comment>
<keyword evidence="5 6" id="KW-0539">Nucleus</keyword>
<dbReference type="HAMAP" id="MF_01678">
    <property type="entry name" value="Salvage_MtnA"/>
    <property type="match status" value="1"/>
</dbReference>
<comment type="caution">
    <text evidence="7">The sequence shown here is derived from an EMBL/GenBank/DDBJ whole genome shotgun (WGS) entry which is preliminary data.</text>
</comment>
<dbReference type="GO" id="GO:0046523">
    <property type="term" value="F:S-methyl-5-thioribose-1-phosphate isomerase activity"/>
    <property type="evidence" value="ECO:0007669"/>
    <property type="project" value="UniProtKB-UniRule"/>
</dbReference>
<feature type="site" description="Transition state stabilizer" evidence="6">
    <location>
        <position position="174"/>
    </location>
</feature>